<dbReference type="EMBL" id="FN654432">
    <property type="protein sequence ID" value="CBY33623.1"/>
    <property type="molecule type" value="Genomic_DNA"/>
</dbReference>
<name>E4YDL2_OIKDI</name>
<dbReference type="Proteomes" id="UP000011014">
    <property type="component" value="Unassembled WGS sequence"/>
</dbReference>
<gene>
    <name evidence="1" type="ORF">GSOID_T00021548001</name>
    <name evidence="2" type="ORF">GSOID_T00024975001</name>
</gene>
<dbReference type="AlphaFoldDB" id="E4YDL2"/>
<evidence type="ECO:0000313" key="2">
    <source>
        <dbReference type="EMBL" id="CBY34934.1"/>
    </source>
</evidence>
<dbReference type="EMBL" id="FN654563">
    <property type="protein sequence ID" value="CBY34934.1"/>
    <property type="molecule type" value="Genomic_DNA"/>
</dbReference>
<protein>
    <submittedName>
        <fullName evidence="1">Uncharacterized protein</fullName>
    </submittedName>
</protein>
<evidence type="ECO:0000313" key="1">
    <source>
        <dbReference type="EMBL" id="CBY33623.1"/>
    </source>
</evidence>
<organism evidence="1">
    <name type="scientific">Oikopleura dioica</name>
    <name type="common">Tunicate</name>
    <dbReference type="NCBI Taxonomy" id="34765"/>
    <lineage>
        <taxon>Eukaryota</taxon>
        <taxon>Metazoa</taxon>
        <taxon>Chordata</taxon>
        <taxon>Tunicata</taxon>
        <taxon>Appendicularia</taxon>
        <taxon>Copelata</taxon>
        <taxon>Oikopleuridae</taxon>
        <taxon>Oikopleura</taxon>
    </lineage>
</organism>
<proteinExistence type="predicted"/>
<sequence>MLCVFLSVNISRETESASHLAERQLRFVRRSSTRAVSLSTEQRQHDGLRVTTAFIISVRMFNLASKGDPDGLEGCPALVGAA</sequence>
<reference evidence="1" key="1">
    <citation type="journal article" date="2010" name="Science">
        <title>Plasticity of animal genome architecture unmasked by rapid evolution of a pelagic tunicate.</title>
        <authorList>
            <person name="Denoeud F."/>
            <person name="Henriet S."/>
            <person name="Mungpakdee S."/>
            <person name="Aury J.M."/>
            <person name="Da Silva C."/>
            <person name="Brinkmann H."/>
            <person name="Mikhaleva J."/>
            <person name="Olsen L.C."/>
            <person name="Jubin C."/>
            <person name="Canestro C."/>
            <person name="Bouquet J.M."/>
            <person name="Danks G."/>
            <person name="Poulain J."/>
            <person name="Campsteijn C."/>
            <person name="Adamski M."/>
            <person name="Cross I."/>
            <person name="Yadetie F."/>
            <person name="Muffato M."/>
            <person name="Louis A."/>
            <person name="Butcher S."/>
            <person name="Tsagkogeorga G."/>
            <person name="Konrad A."/>
            <person name="Singh S."/>
            <person name="Jensen M.F."/>
            <person name="Cong E.H."/>
            <person name="Eikeseth-Otteraa H."/>
            <person name="Noel B."/>
            <person name="Anthouard V."/>
            <person name="Porcel B.M."/>
            <person name="Kachouri-Lafond R."/>
            <person name="Nishino A."/>
            <person name="Ugolini M."/>
            <person name="Chourrout P."/>
            <person name="Nishida H."/>
            <person name="Aasland R."/>
            <person name="Huzurbazar S."/>
            <person name="Westhof E."/>
            <person name="Delsuc F."/>
            <person name="Lehrach H."/>
            <person name="Reinhardt R."/>
            <person name="Weissenbach J."/>
            <person name="Roy S.W."/>
            <person name="Artiguenave F."/>
            <person name="Postlethwait J.H."/>
            <person name="Manak J.R."/>
            <person name="Thompson E.M."/>
            <person name="Jaillon O."/>
            <person name="Du Pasquier L."/>
            <person name="Boudinot P."/>
            <person name="Liberles D.A."/>
            <person name="Volff J.N."/>
            <person name="Philippe H."/>
            <person name="Lenhard B."/>
            <person name="Roest Crollius H."/>
            <person name="Wincker P."/>
            <person name="Chourrout D."/>
        </authorList>
    </citation>
    <scope>NUCLEOTIDE SEQUENCE [LARGE SCALE GENOMIC DNA]</scope>
</reference>
<accession>E4YDL2</accession>